<sequence length="231" mass="25895">MRQLLLDLSAQQPPTFDTFVTGQNAELLQRLQAIASAQAQPTLNDRFIYLWGENGAGKTHLLHSLAHANIASRLISAAEAFDSVFDYTPDVQCYLLDDCEQLSPDSQIAAFTLFNKIREFGGYLISTGTQPPAQLQVREDLRTRLGWGLIYQLHGLTDDEKIAALTQSAQGRGMTVSPGILSYLLTHYRRDMPSLSRMLDALDRYSLETKRPITLPLLRDLLQQEAEDETL</sequence>
<accession>A0ABW8ZDV4</accession>
<dbReference type="NCBIfam" id="TIGR03420">
    <property type="entry name" value="DnaA_homol_Hda"/>
    <property type="match status" value="1"/>
</dbReference>
<dbReference type="Gene3D" id="3.40.50.300">
    <property type="entry name" value="P-loop containing nucleotide triphosphate hydrolases"/>
    <property type="match status" value="1"/>
</dbReference>
<dbReference type="Pfam" id="PF22688">
    <property type="entry name" value="Hda_lid"/>
    <property type="match status" value="1"/>
</dbReference>
<dbReference type="InterPro" id="IPR027417">
    <property type="entry name" value="P-loop_NTPase"/>
</dbReference>
<dbReference type="InterPro" id="IPR017788">
    <property type="entry name" value="Hda"/>
</dbReference>
<dbReference type="InterPro" id="IPR013317">
    <property type="entry name" value="DnaA_dom"/>
</dbReference>
<feature type="domain" description="Hda lid" evidence="2">
    <location>
        <begin position="158"/>
        <end position="222"/>
    </location>
</feature>
<dbReference type="PANTHER" id="PTHR30050:SF5">
    <property type="entry name" value="DNAA REGULATORY INACTIVATOR HDA"/>
    <property type="match status" value="1"/>
</dbReference>
<proteinExistence type="predicted"/>
<keyword evidence="4" id="KW-1185">Reference proteome</keyword>
<feature type="domain" description="Chromosomal replication initiator protein DnaA ATPAse" evidence="1">
    <location>
        <begin position="14"/>
        <end position="69"/>
    </location>
</feature>
<dbReference type="Gene3D" id="1.10.8.60">
    <property type="match status" value="1"/>
</dbReference>
<protein>
    <submittedName>
        <fullName evidence="3">DnaA regulatory inactivator Hda</fullName>
    </submittedName>
</protein>
<dbReference type="SUPFAM" id="SSF52540">
    <property type="entry name" value="P-loop containing nucleoside triphosphate hydrolases"/>
    <property type="match status" value="1"/>
</dbReference>
<name>A0ABW8ZDV4_9BURK</name>
<gene>
    <name evidence="3" type="primary">hda</name>
    <name evidence="3" type="ORF">PQR63_23100</name>
</gene>
<evidence type="ECO:0000313" key="4">
    <source>
        <dbReference type="Proteomes" id="UP001629214"/>
    </source>
</evidence>
<dbReference type="Proteomes" id="UP001629214">
    <property type="component" value="Unassembled WGS sequence"/>
</dbReference>
<evidence type="ECO:0000259" key="2">
    <source>
        <dbReference type="Pfam" id="PF22688"/>
    </source>
</evidence>
<evidence type="ECO:0000259" key="1">
    <source>
        <dbReference type="Pfam" id="PF00308"/>
    </source>
</evidence>
<evidence type="ECO:0000313" key="3">
    <source>
        <dbReference type="EMBL" id="MFL9881304.1"/>
    </source>
</evidence>
<dbReference type="PANTHER" id="PTHR30050">
    <property type="entry name" value="CHROMOSOMAL REPLICATION INITIATOR PROTEIN DNAA"/>
    <property type="match status" value="1"/>
</dbReference>
<dbReference type="InterPro" id="IPR055199">
    <property type="entry name" value="Hda_lid"/>
</dbReference>
<reference evidence="3 4" key="1">
    <citation type="journal article" date="2024" name="Chem. Sci.">
        <title>Discovery of megapolipeptins by genome mining of a Burkholderiales bacteria collection.</title>
        <authorList>
            <person name="Paulo B.S."/>
            <person name="Recchia M.J.J."/>
            <person name="Lee S."/>
            <person name="Fergusson C.H."/>
            <person name="Romanowski S.B."/>
            <person name="Hernandez A."/>
            <person name="Krull N."/>
            <person name="Liu D.Y."/>
            <person name="Cavanagh H."/>
            <person name="Bos A."/>
            <person name="Gray C.A."/>
            <person name="Murphy B.T."/>
            <person name="Linington R.G."/>
            <person name="Eustaquio A.S."/>
        </authorList>
    </citation>
    <scope>NUCLEOTIDE SEQUENCE [LARGE SCALE GENOMIC DNA]</scope>
    <source>
        <strain evidence="3 4">RL21-008-BIB-B</strain>
    </source>
</reference>
<dbReference type="Pfam" id="PF00308">
    <property type="entry name" value="Bac_DnaA"/>
    <property type="match status" value="1"/>
</dbReference>
<dbReference type="EMBL" id="JAQQFR010000023">
    <property type="protein sequence ID" value="MFL9881304.1"/>
    <property type="molecule type" value="Genomic_DNA"/>
</dbReference>
<organism evidence="3 4">
    <name type="scientific">Herbaspirillum rhizosphaerae</name>
    <dbReference type="NCBI Taxonomy" id="346179"/>
    <lineage>
        <taxon>Bacteria</taxon>
        <taxon>Pseudomonadati</taxon>
        <taxon>Pseudomonadota</taxon>
        <taxon>Betaproteobacteria</taxon>
        <taxon>Burkholderiales</taxon>
        <taxon>Oxalobacteraceae</taxon>
        <taxon>Herbaspirillum</taxon>
    </lineage>
</organism>
<dbReference type="RefSeq" id="WP_408170574.1">
    <property type="nucleotide sequence ID" value="NZ_JAQQFR010000023.1"/>
</dbReference>
<comment type="caution">
    <text evidence="3">The sequence shown here is derived from an EMBL/GenBank/DDBJ whole genome shotgun (WGS) entry which is preliminary data.</text>
</comment>